<gene>
    <name evidence="7" type="ORF">C4K68_22460</name>
</gene>
<evidence type="ECO:0000256" key="3">
    <source>
        <dbReference type="ARBA" id="ARBA00022490"/>
    </source>
</evidence>
<dbReference type="InterPro" id="IPR027444">
    <property type="entry name" value="H-NS_C_dom"/>
</dbReference>
<dbReference type="SUPFAM" id="SSF81273">
    <property type="entry name" value="H-NS histone-like proteins"/>
    <property type="match status" value="1"/>
</dbReference>
<comment type="caution">
    <text evidence="7">The sequence shown here is derived from an EMBL/GenBank/DDBJ whole genome shotgun (WGS) entry which is preliminary data.</text>
</comment>
<sequence length="103" mass="11270">MLSVDQLTALKADVEKTIEHKKQQSTVIDQIKAMALENGIPLESVLQELGSVRKSSGAKAKSAAQYYNPADPSQTWTGKGRKPKWIEEALEAGKALEDFRISA</sequence>
<keyword evidence="4" id="KW-0238">DNA-binding</keyword>
<feature type="domain" description="DNA-binding protein H-NS-like C-terminal" evidence="6">
    <location>
        <begin position="56"/>
        <end position="101"/>
    </location>
</feature>
<evidence type="ECO:0000256" key="1">
    <source>
        <dbReference type="ARBA" id="ARBA00004453"/>
    </source>
</evidence>
<comment type="subcellular location">
    <subcellularLocation>
        <location evidence="1">Cytoplasm</location>
        <location evidence="1">Nucleoid</location>
    </subcellularLocation>
</comment>
<dbReference type="AlphaFoldDB" id="A0A2S5KL84"/>
<evidence type="ECO:0000256" key="5">
    <source>
        <dbReference type="SAM" id="MobiDB-lite"/>
    </source>
</evidence>
<feature type="region of interest" description="Disordered" evidence="5">
    <location>
        <begin position="60"/>
        <end position="80"/>
    </location>
</feature>
<dbReference type="GO" id="GO:0000976">
    <property type="term" value="F:transcription cis-regulatory region binding"/>
    <property type="evidence" value="ECO:0007669"/>
    <property type="project" value="TreeGrafter"/>
</dbReference>
<dbReference type="GO" id="GO:0009295">
    <property type="term" value="C:nucleoid"/>
    <property type="evidence" value="ECO:0007669"/>
    <property type="project" value="UniProtKB-SubCell"/>
</dbReference>
<dbReference type="Proteomes" id="UP000238196">
    <property type="component" value="Unassembled WGS sequence"/>
</dbReference>
<evidence type="ECO:0000256" key="4">
    <source>
        <dbReference type="ARBA" id="ARBA00023125"/>
    </source>
</evidence>
<evidence type="ECO:0000256" key="2">
    <source>
        <dbReference type="ARBA" id="ARBA00010610"/>
    </source>
</evidence>
<proteinExistence type="inferred from homology"/>
<dbReference type="EMBL" id="PRLP01000111">
    <property type="protein sequence ID" value="PPC75076.1"/>
    <property type="molecule type" value="Genomic_DNA"/>
</dbReference>
<keyword evidence="3" id="KW-0963">Cytoplasm</keyword>
<accession>A0A2S5KL84</accession>
<dbReference type="GO" id="GO:0003681">
    <property type="term" value="F:bent DNA binding"/>
    <property type="evidence" value="ECO:0007669"/>
    <property type="project" value="TreeGrafter"/>
</dbReference>
<comment type="similarity">
    <text evidence="2">Belongs to the histone-like protein H-NS family.</text>
</comment>
<dbReference type="GO" id="GO:0001217">
    <property type="term" value="F:DNA-binding transcription repressor activity"/>
    <property type="evidence" value="ECO:0007669"/>
    <property type="project" value="TreeGrafter"/>
</dbReference>
<dbReference type="InterPro" id="IPR037150">
    <property type="entry name" value="H-NS_C_dom_sf"/>
</dbReference>
<dbReference type="GO" id="GO:0032993">
    <property type="term" value="C:protein-DNA complex"/>
    <property type="evidence" value="ECO:0007669"/>
    <property type="project" value="TreeGrafter"/>
</dbReference>
<reference evidence="7 8" key="1">
    <citation type="submission" date="2018-02" db="EMBL/GenBank/DDBJ databases">
        <title>novel marine gammaproteobacteria from coastal saline agro ecosystem.</title>
        <authorList>
            <person name="Krishnan R."/>
            <person name="Ramesh Kumar N."/>
        </authorList>
    </citation>
    <scope>NUCLEOTIDE SEQUENCE [LARGE SCALE GENOMIC DNA]</scope>
    <source>
        <strain evidence="7 8">228</strain>
    </source>
</reference>
<evidence type="ECO:0000313" key="7">
    <source>
        <dbReference type="EMBL" id="PPC75076.1"/>
    </source>
</evidence>
<dbReference type="PANTHER" id="PTHR38097:SF2">
    <property type="entry name" value="DNA-BINDING PROTEIN STPA"/>
    <property type="match status" value="1"/>
</dbReference>
<dbReference type="GO" id="GO:0005829">
    <property type="term" value="C:cytosol"/>
    <property type="evidence" value="ECO:0007669"/>
    <property type="project" value="TreeGrafter"/>
</dbReference>
<dbReference type="PANTHER" id="PTHR38097">
    <property type="match status" value="1"/>
</dbReference>
<evidence type="ECO:0000259" key="6">
    <source>
        <dbReference type="SMART" id="SM00528"/>
    </source>
</evidence>
<dbReference type="SMART" id="SM00528">
    <property type="entry name" value="HNS"/>
    <property type="match status" value="1"/>
</dbReference>
<dbReference type="GO" id="GO:0003680">
    <property type="term" value="F:minor groove of adenine-thymine-rich DNA binding"/>
    <property type="evidence" value="ECO:0007669"/>
    <property type="project" value="TreeGrafter"/>
</dbReference>
<name>A0A2S5KL84_9PROT</name>
<organism evidence="7 8">
    <name type="scientific">Proteobacteria bacterium 228</name>
    <dbReference type="NCBI Taxonomy" id="2083153"/>
    <lineage>
        <taxon>Bacteria</taxon>
        <taxon>Pseudomonadati</taxon>
        <taxon>Pseudomonadota</taxon>
    </lineage>
</organism>
<evidence type="ECO:0000313" key="8">
    <source>
        <dbReference type="Proteomes" id="UP000238196"/>
    </source>
</evidence>
<dbReference type="Gene3D" id="4.10.430.10">
    <property type="entry name" value="Histone-like protein H-NS, C-terminal domain"/>
    <property type="match status" value="1"/>
</dbReference>
<dbReference type="Pfam" id="PF00816">
    <property type="entry name" value="Histone_HNS"/>
    <property type="match status" value="1"/>
</dbReference>
<protein>
    <recommendedName>
        <fullName evidence="6">DNA-binding protein H-NS-like C-terminal domain-containing protein</fullName>
    </recommendedName>
</protein>